<organism evidence="1 2">
    <name type="scientific">Rhizophagus irregularis</name>
    <dbReference type="NCBI Taxonomy" id="588596"/>
    <lineage>
        <taxon>Eukaryota</taxon>
        <taxon>Fungi</taxon>
        <taxon>Fungi incertae sedis</taxon>
        <taxon>Mucoromycota</taxon>
        <taxon>Glomeromycotina</taxon>
        <taxon>Glomeromycetes</taxon>
        <taxon>Glomerales</taxon>
        <taxon>Glomeraceae</taxon>
        <taxon>Rhizophagus</taxon>
    </lineage>
</organism>
<reference evidence="1 2" key="1">
    <citation type="submission" date="2016-04" db="EMBL/GenBank/DDBJ databases">
        <title>Genome analyses suggest a sexual origin of heterokaryosis in a supposedly ancient asexual fungus.</title>
        <authorList>
            <person name="Ropars J."/>
            <person name="Sedzielewska K."/>
            <person name="Noel J."/>
            <person name="Charron P."/>
            <person name="Farinelli L."/>
            <person name="Marton T."/>
            <person name="Kruger M."/>
            <person name="Pelin A."/>
            <person name="Brachmann A."/>
            <person name="Corradi N."/>
        </authorList>
    </citation>
    <scope>NUCLEOTIDE SEQUENCE [LARGE SCALE GENOMIC DNA]</scope>
    <source>
        <strain evidence="1 2">A5</strain>
    </source>
</reference>
<reference evidence="1 2" key="2">
    <citation type="submission" date="2017-09" db="EMBL/GenBank/DDBJ databases">
        <title>Extensive intraspecific genome diversity in a model arbuscular mycorrhizal fungus.</title>
        <authorList>
            <person name="Chen E.C."/>
            <person name="Morin E."/>
            <person name="Beaudet D."/>
            <person name="Noel J."/>
            <person name="Ndikumana S."/>
            <person name="Charron P."/>
            <person name="St-Onge C."/>
            <person name="Giorgi J."/>
            <person name="Grigoriev I.V."/>
            <person name="Roux C."/>
            <person name="Martin F.M."/>
            <person name="Corradi N."/>
        </authorList>
    </citation>
    <scope>NUCLEOTIDE SEQUENCE [LARGE SCALE GENOMIC DNA]</scope>
    <source>
        <strain evidence="1 2">A5</strain>
    </source>
</reference>
<name>A0A2N0NE59_9GLOM</name>
<proteinExistence type="predicted"/>
<dbReference type="VEuPathDB" id="FungiDB:FUN_004249"/>
<evidence type="ECO:0000313" key="1">
    <source>
        <dbReference type="EMBL" id="PKB92863.1"/>
    </source>
</evidence>
<evidence type="ECO:0000313" key="2">
    <source>
        <dbReference type="Proteomes" id="UP000232722"/>
    </source>
</evidence>
<dbReference type="VEuPathDB" id="FungiDB:RhiirFUN_006403"/>
<dbReference type="Proteomes" id="UP000232722">
    <property type="component" value="Unassembled WGS sequence"/>
</dbReference>
<protein>
    <submittedName>
        <fullName evidence="1">Uncharacterized protein</fullName>
    </submittedName>
</protein>
<feature type="non-terminal residue" evidence="1">
    <location>
        <position position="1"/>
    </location>
</feature>
<comment type="caution">
    <text evidence="1">The sequence shown here is derived from an EMBL/GenBank/DDBJ whole genome shotgun (WGS) entry which is preliminary data.</text>
</comment>
<sequence>DSEIESPDYALVLLSDNETESSVKLVNKKPKTSWVWAYWDEEIREVKGVLRQVIVCKVIDTANQIPCRKTYIKSSGSISNAINHLRNKHDITKNGKIVKVG</sequence>
<dbReference type="EMBL" id="LLXJ01009653">
    <property type="protein sequence ID" value="PKB92863.1"/>
    <property type="molecule type" value="Genomic_DNA"/>
</dbReference>
<gene>
    <name evidence="1" type="ORF">RhiirA5_443121</name>
</gene>
<dbReference type="AlphaFoldDB" id="A0A2N0NE59"/>
<accession>A0A2N0NE59</accession>